<proteinExistence type="inferred from homology"/>
<keyword evidence="8" id="KW-1185">Reference proteome</keyword>
<evidence type="ECO:0000256" key="6">
    <source>
        <dbReference type="SAM" id="SignalP"/>
    </source>
</evidence>
<dbReference type="PANTHER" id="PTHR38776:SF1">
    <property type="entry name" value="MLTA-INTERACTING PROTEIN-RELATED"/>
    <property type="match status" value="1"/>
</dbReference>
<dbReference type="HOGENOM" id="CLU_063465_1_1_6"/>
<comment type="similarity">
    <text evidence="2">Belongs to the MipA/OmpV family.</text>
</comment>
<reference evidence="7 8" key="1">
    <citation type="journal article" date="2014" name="Genome Biol. Evol.">
        <title>Genome degeneration and adaptation in a nascent stage of symbiosis.</title>
        <authorList>
            <person name="Oakeson K.F."/>
            <person name="Gil R."/>
            <person name="Clayton A.L."/>
            <person name="Dunn D.M."/>
            <person name="von Niederhausern A.C."/>
            <person name="Hamil C."/>
            <person name="Aoyagi A."/>
            <person name="Duval B."/>
            <person name="Baca A."/>
            <person name="Silva F.J."/>
            <person name="Vallier A."/>
            <person name="Jackson D.G."/>
            <person name="Latorre A."/>
            <person name="Weiss R.B."/>
            <person name="Heddi A."/>
            <person name="Moya A."/>
            <person name="Dale C."/>
        </authorList>
    </citation>
    <scope>NUCLEOTIDE SEQUENCE [LARGE SCALE GENOMIC DNA]</scope>
    <source>
        <strain evidence="7 8">HS1</strain>
    </source>
</reference>
<evidence type="ECO:0008006" key="9">
    <source>
        <dbReference type="Google" id="ProtNLM"/>
    </source>
</evidence>
<evidence type="ECO:0000256" key="2">
    <source>
        <dbReference type="ARBA" id="ARBA00005722"/>
    </source>
</evidence>
<accession>W0HYV0</accession>
<evidence type="ECO:0000256" key="5">
    <source>
        <dbReference type="ARBA" id="ARBA00023237"/>
    </source>
</evidence>
<evidence type="ECO:0000256" key="4">
    <source>
        <dbReference type="ARBA" id="ARBA00023136"/>
    </source>
</evidence>
<keyword evidence="3 6" id="KW-0732">Signal</keyword>
<organism evidence="7 8">
    <name type="scientific">Sodalis praecaptivus</name>
    <dbReference type="NCBI Taxonomy" id="1239307"/>
    <lineage>
        <taxon>Bacteria</taxon>
        <taxon>Pseudomonadati</taxon>
        <taxon>Pseudomonadota</taxon>
        <taxon>Gammaproteobacteria</taxon>
        <taxon>Enterobacterales</taxon>
        <taxon>Bruguierivoracaceae</taxon>
        <taxon>Sodalis</taxon>
    </lineage>
</organism>
<gene>
    <name evidence="7" type="ORF">Sant_2351</name>
</gene>
<dbReference type="RefSeq" id="WP_025422535.1">
    <property type="nucleotide sequence ID" value="NZ_CP006569.1"/>
</dbReference>
<dbReference type="Pfam" id="PF06629">
    <property type="entry name" value="MipA"/>
    <property type="match status" value="1"/>
</dbReference>
<keyword evidence="5" id="KW-0998">Cell outer membrane</keyword>
<keyword evidence="4" id="KW-0472">Membrane</keyword>
<dbReference type="EMBL" id="CP006569">
    <property type="protein sequence ID" value="AHF77395.1"/>
    <property type="molecule type" value="Genomic_DNA"/>
</dbReference>
<evidence type="ECO:0000313" key="8">
    <source>
        <dbReference type="Proteomes" id="UP000019028"/>
    </source>
</evidence>
<dbReference type="PATRIC" id="fig|1239307.3.peg.2611"/>
<protein>
    <recommendedName>
        <fullName evidence="9">Outer membrane protein</fullName>
    </recommendedName>
</protein>
<feature type="signal peptide" evidence="6">
    <location>
        <begin position="1"/>
        <end position="27"/>
    </location>
</feature>
<feature type="chain" id="PRO_5004789918" description="Outer membrane protein" evidence="6">
    <location>
        <begin position="28"/>
        <end position="264"/>
    </location>
</feature>
<evidence type="ECO:0000256" key="3">
    <source>
        <dbReference type="ARBA" id="ARBA00022729"/>
    </source>
</evidence>
<comment type="subcellular location">
    <subcellularLocation>
        <location evidence="1">Cell outer membrane</location>
    </subcellularLocation>
</comment>
<dbReference type="PANTHER" id="PTHR38776">
    <property type="entry name" value="MLTA-INTERACTING PROTEIN-RELATED"/>
    <property type="match status" value="1"/>
</dbReference>
<evidence type="ECO:0000256" key="1">
    <source>
        <dbReference type="ARBA" id="ARBA00004442"/>
    </source>
</evidence>
<dbReference type="GO" id="GO:0009279">
    <property type="term" value="C:cell outer membrane"/>
    <property type="evidence" value="ECO:0007669"/>
    <property type="project" value="UniProtKB-SubCell"/>
</dbReference>
<name>W0HYV0_9GAMM</name>
<dbReference type="Proteomes" id="UP000019028">
    <property type="component" value="Chromosome"/>
</dbReference>
<dbReference type="KEGG" id="sod:Sant_2351"/>
<dbReference type="AlphaFoldDB" id="W0HYV0"/>
<dbReference type="InterPro" id="IPR010583">
    <property type="entry name" value="MipA"/>
</dbReference>
<evidence type="ECO:0000313" key="7">
    <source>
        <dbReference type="EMBL" id="AHF77395.1"/>
    </source>
</evidence>
<sequence length="264" mass="29131">MLLSRANSRRWLAVMMITGAGALPAHGAEENGDPSASQDASHWGLGLGGSVKRSPYRGVGTDLGVLPLLNYENRYLRFFGTTLDAKLPAAGPVDFSLRAQYRLGDGYKASDADYLDGMAERKGGLALGLATTWHSPFADVSLEWLRATNDSKGNRVTVAVERTFDYDSDLHFTPYIEVQRADRKDVDYYFGVKDSESRPDRPAYDGKASTNVNGGVRMDYALTRHQHLLLDVGVRYWGSGVTDSPLVEHDASPSLRLGYIYRFE</sequence>